<sequence>MADEPEEVDGSTEDGTNGDAFNITVYGESHTCLSDREKEQVAKAVHDRLVEEHDVRPEGVTVEGYMED</sequence>
<feature type="region of interest" description="Disordered" evidence="1">
    <location>
        <begin position="1"/>
        <end position="21"/>
    </location>
</feature>
<reference evidence="2 3" key="1">
    <citation type="journal article" date="2019" name="Int. J. Syst. Evol. Microbiol.">
        <title>The Global Catalogue of Microorganisms (GCM) 10K type strain sequencing project: providing services to taxonomists for standard genome sequencing and annotation.</title>
        <authorList>
            <consortium name="The Broad Institute Genomics Platform"/>
            <consortium name="The Broad Institute Genome Sequencing Center for Infectious Disease"/>
            <person name="Wu L."/>
            <person name="Ma J."/>
        </authorList>
    </citation>
    <scope>NUCLEOTIDE SEQUENCE [LARGE SCALE GENOMIC DNA]</scope>
    <source>
        <strain evidence="2 3">PJ61</strain>
    </source>
</reference>
<feature type="compositionally biased region" description="Acidic residues" evidence="1">
    <location>
        <begin position="1"/>
        <end position="12"/>
    </location>
</feature>
<name>A0ABD5T409_9EURY</name>
<comment type="caution">
    <text evidence="2">The sequence shown here is derived from an EMBL/GenBank/DDBJ whole genome shotgun (WGS) entry which is preliminary data.</text>
</comment>
<proteinExistence type="predicted"/>
<dbReference type="EMBL" id="JBHSWT010000390">
    <property type="protein sequence ID" value="MFC6771464.1"/>
    <property type="molecule type" value="Genomic_DNA"/>
</dbReference>
<gene>
    <name evidence="2" type="ORF">ACFQDD_08050</name>
</gene>
<organism evidence="2 3">
    <name type="scientific">Halorubrum pallidum</name>
    <dbReference type="NCBI Taxonomy" id="1526114"/>
    <lineage>
        <taxon>Archaea</taxon>
        <taxon>Methanobacteriati</taxon>
        <taxon>Methanobacteriota</taxon>
        <taxon>Stenosarchaea group</taxon>
        <taxon>Halobacteria</taxon>
        <taxon>Halobacteriales</taxon>
        <taxon>Haloferacaceae</taxon>
        <taxon>Halorubrum</taxon>
    </lineage>
</organism>
<evidence type="ECO:0000256" key="1">
    <source>
        <dbReference type="SAM" id="MobiDB-lite"/>
    </source>
</evidence>
<protein>
    <submittedName>
        <fullName evidence="2">Uncharacterized protein</fullName>
    </submittedName>
</protein>
<accession>A0ABD5T409</accession>
<dbReference type="Proteomes" id="UP001596274">
    <property type="component" value="Unassembled WGS sequence"/>
</dbReference>
<evidence type="ECO:0000313" key="2">
    <source>
        <dbReference type="EMBL" id="MFC6771464.1"/>
    </source>
</evidence>
<evidence type="ECO:0000313" key="3">
    <source>
        <dbReference type="Proteomes" id="UP001596274"/>
    </source>
</evidence>
<keyword evidence="3" id="KW-1185">Reference proteome</keyword>
<dbReference type="AlphaFoldDB" id="A0ABD5T409"/>